<reference evidence="2 3" key="1">
    <citation type="submission" date="2020-08" db="EMBL/GenBank/DDBJ databases">
        <title>Sequencing the genomes of 1000 actinobacteria strains.</title>
        <authorList>
            <person name="Klenk H.-P."/>
        </authorList>
    </citation>
    <scope>NUCLEOTIDE SEQUENCE [LARGE SCALE GENOMIC DNA]</scope>
    <source>
        <strain evidence="2 3">DSM 45582</strain>
    </source>
</reference>
<dbReference type="RefSeq" id="WP_184479947.1">
    <property type="nucleotide sequence ID" value="NZ_JACHIV010000001.1"/>
</dbReference>
<proteinExistence type="predicted"/>
<dbReference type="AlphaFoldDB" id="A0A840NJS8"/>
<evidence type="ECO:0000313" key="3">
    <source>
        <dbReference type="Proteomes" id="UP000580474"/>
    </source>
</evidence>
<sequence>MKFANWKKSSRSGTSGGNCVEVGFAEGARALRDTKDRAAGYFVATSKQWTTFVNAIKTGRYDI</sequence>
<gene>
    <name evidence="2" type="ORF">BJ969_003501</name>
</gene>
<dbReference type="Pfam" id="PF04149">
    <property type="entry name" value="DUF397"/>
    <property type="match status" value="1"/>
</dbReference>
<protein>
    <recommendedName>
        <fullName evidence="1">DUF397 domain-containing protein</fullName>
    </recommendedName>
</protein>
<evidence type="ECO:0000259" key="1">
    <source>
        <dbReference type="Pfam" id="PF04149"/>
    </source>
</evidence>
<dbReference type="Proteomes" id="UP000580474">
    <property type="component" value="Unassembled WGS sequence"/>
</dbReference>
<accession>A0A840NJS8</accession>
<name>A0A840NJS8_9PSEU</name>
<evidence type="ECO:0000313" key="2">
    <source>
        <dbReference type="EMBL" id="MBB5070413.1"/>
    </source>
</evidence>
<dbReference type="InterPro" id="IPR007278">
    <property type="entry name" value="DUF397"/>
</dbReference>
<feature type="domain" description="DUF397" evidence="1">
    <location>
        <begin position="4"/>
        <end position="57"/>
    </location>
</feature>
<organism evidence="2 3">
    <name type="scientific">Saccharopolyspora gloriosae</name>
    <dbReference type="NCBI Taxonomy" id="455344"/>
    <lineage>
        <taxon>Bacteria</taxon>
        <taxon>Bacillati</taxon>
        <taxon>Actinomycetota</taxon>
        <taxon>Actinomycetes</taxon>
        <taxon>Pseudonocardiales</taxon>
        <taxon>Pseudonocardiaceae</taxon>
        <taxon>Saccharopolyspora</taxon>
    </lineage>
</organism>
<comment type="caution">
    <text evidence="2">The sequence shown here is derived from an EMBL/GenBank/DDBJ whole genome shotgun (WGS) entry which is preliminary data.</text>
</comment>
<keyword evidence="3" id="KW-1185">Reference proteome</keyword>
<dbReference type="EMBL" id="JACHIV010000001">
    <property type="protein sequence ID" value="MBB5070413.1"/>
    <property type="molecule type" value="Genomic_DNA"/>
</dbReference>